<keyword evidence="2 4" id="KW-0238">DNA-binding</keyword>
<feature type="DNA-binding region" description="H-T-H motif" evidence="4">
    <location>
        <begin position="31"/>
        <end position="50"/>
    </location>
</feature>
<dbReference type="Pfam" id="PF21935">
    <property type="entry name" value="TetR_C_45"/>
    <property type="match status" value="1"/>
</dbReference>
<evidence type="ECO:0000313" key="6">
    <source>
        <dbReference type="EMBL" id="RZS36578.1"/>
    </source>
</evidence>
<gene>
    <name evidence="6" type="ORF">EV193_107259</name>
</gene>
<dbReference type="InterPro" id="IPR054126">
    <property type="entry name" value="CprB_TetR_C"/>
</dbReference>
<dbReference type="GO" id="GO:0000976">
    <property type="term" value="F:transcription cis-regulatory region binding"/>
    <property type="evidence" value="ECO:0007669"/>
    <property type="project" value="TreeGrafter"/>
</dbReference>
<evidence type="ECO:0000256" key="2">
    <source>
        <dbReference type="ARBA" id="ARBA00023125"/>
    </source>
</evidence>
<dbReference type="OrthoDB" id="3237195at2"/>
<dbReference type="PANTHER" id="PTHR30055:SF234">
    <property type="entry name" value="HTH-TYPE TRANSCRIPTIONAL REGULATOR BETI"/>
    <property type="match status" value="1"/>
</dbReference>
<organism evidence="6 7">
    <name type="scientific">Herbihabitans rhizosphaerae</name>
    <dbReference type="NCBI Taxonomy" id="1872711"/>
    <lineage>
        <taxon>Bacteria</taxon>
        <taxon>Bacillati</taxon>
        <taxon>Actinomycetota</taxon>
        <taxon>Actinomycetes</taxon>
        <taxon>Pseudonocardiales</taxon>
        <taxon>Pseudonocardiaceae</taxon>
        <taxon>Herbihabitans</taxon>
    </lineage>
</organism>
<proteinExistence type="predicted"/>
<feature type="domain" description="HTH tetR-type" evidence="5">
    <location>
        <begin position="8"/>
        <end position="68"/>
    </location>
</feature>
<dbReference type="Pfam" id="PF00440">
    <property type="entry name" value="TetR_N"/>
    <property type="match status" value="1"/>
</dbReference>
<dbReference type="EMBL" id="SGWQ01000007">
    <property type="protein sequence ID" value="RZS36578.1"/>
    <property type="molecule type" value="Genomic_DNA"/>
</dbReference>
<dbReference type="InterPro" id="IPR036271">
    <property type="entry name" value="Tet_transcr_reg_TetR-rel_C_sf"/>
</dbReference>
<dbReference type="InterPro" id="IPR047923">
    <property type="entry name" value="ArpA-like"/>
</dbReference>
<dbReference type="GO" id="GO:0003700">
    <property type="term" value="F:DNA-binding transcription factor activity"/>
    <property type="evidence" value="ECO:0007669"/>
    <property type="project" value="TreeGrafter"/>
</dbReference>
<evidence type="ECO:0000256" key="4">
    <source>
        <dbReference type="PROSITE-ProRule" id="PRU00335"/>
    </source>
</evidence>
<keyword evidence="1" id="KW-0805">Transcription regulation</keyword>
<reference evidence="6 7" key="1">
    <citation type="submission" date="2019-02" db="EMBL/GenBank/DDBJ databases">
        <title>Genomic Encyclopedia of Type Strains, Phase IV (KMG-IV): sequencing the most valuable type-strain genomes for metagenomic binning, comparative biology and taxonomic classification.</title>
        <authorList>
            <person name="Goeker M."/>
        </authorList>
    </citation>
    <scope>NUCLEOTIDE SEQUENCE [LARGE SCALE GENOMIC DNA]</scope>
    <source>
        <strain evidence="6 7">DSM 101727</strain>
    </source>
</reference>
<dbReference type="InterPro" id="IPR009057">
    <property type="entry name" value="Homeodomain-like_sf"/>
</dbReference>
<dbReference type="AlphaFoldDB" id="A0A4Q7KJ35"/>
<dbReference type="PROSITE" id="PS01081">
    <property type="entry name" value="HTH_TETR_1"/>
    <property type="match status" value="1"/>
</dbReference>
<comment type="caution">
    <text evidence="6">The sequence shown here is derived from an EMBL/GenBank/DDBJ whole genome shotgun (WGS) entry which is preliminary data.</text>
</comment>
<dbReference type="PROSITE" id="PS50977">
    <property type="entry name" value="HTH_TETR_2"/>
    <property type="match status" value="1"/>
</dbReference>
<evidence type="ECO:0000313" key="7">
    <source>
        <dbReference type="Proteomes" id="UP000294257"/>
    </source>
</evidence>
<evidence type="ECO:0000256" key="1">
    <source>
        <dbReference type="ARBA" id="ARBA00023015"/>
    </source>
</evidence>
<accession>A0A4Q7KJ35</accession>
<dbReference type="PANTHER" id="PTHR30055">
    <property type="entry name" value="HTH-TYPE TRANSCRIPTIONAL REGULATOR RUTR"/>
    <property type="match status" value="1"/>
</dbReference>
<dbReference type="Gene3D" id="1.10.357.10">
    <property type="entry name" value="Tetracycline Repressor, domain 2"/>
    <property type="match status" value="1"/>
</dbReference>
<sequence length="211" mass="23229">MARQERAERTRNVILDAAAEAFDEYGFVGASLSDILATAGVTKGALYFHFSSKEELASALIEEQFSVWGPFAATDRPGLQTVIDLTHNMAMNLMLSVRVRAAIRLVIEHGSFASPAIDAYRSWTDLVERCMVAAQATGDLRKEVQPDDLAMYVIGSFTGVQLRSQVLTGRADVRQRVTDMWQFLLPGIVPPRRLTKFNPTGTVDYEVAASA</sequence>
<keyword evidence="3" id="KW-0804">Transcription</keyword>
<dbReference type="InterPro" id="IPR023772">
    <property type="entry name" value="DNA-bd_HTH_TetR-type_CS"/>
</dbReference>
<dbReference type="Proteomes" id="UP000294257">
    <property type="component" value="Unassembled WGS sequence"/>
</dbReference>
<dbReference type="PRINTS" id="PR00455">
    <property type="entry name" value="HTHTETR"/>
</dbReference>
<dbReference type="SUPFAM" id="SSF48498">
    <property type="entry name" value="Tetracyclin repressor-like, C-terminal domain"/>
    <property type="match status" value="1"/>
</dbReference>
<protein>
    <submittedName>
        <fullName evidence="6">TetR family transcriptional regulator</fullName>
    </submittedName>
</protein>
<evidence type="ECO:0000259" key="5">
    <source>
        <dbReference type="PROSITE" id="PS50977"/>
    </source>
</evidence>
<name>A0A4Q7KJ35_9PSEU</name>
<evidence type="ECO:0000256" key="3">
    <source>
        <dbReference type="ARBA" id="ARBA00023163"/>
    </source>
</evidence>
<dbReference type="SUPFAM" id="SSF46689">
    <property type="entry name" value="Homeodomain-like"/>
    <property type="match status" value="1"/>
</dbReference>
<dbReference type="InterPro" id="IPR001647">
    <property type="entry name" value="HTH_TetR"/>
</dbReference>
<dbReference type="NCBIfam" id="NF041196">
    <property type="entry name" value="ScbR_bind_reg"/>
    <property type="match status" value="1"/>
</dbReference>
<dbReference type="InterPro" id="IPR050109">
    <property type="entry name" value="HTH-type_TetR-like_transc_reg"/>
</dbReference>
<keyword evidence="7" id="KW-1185">Reference proteome</keyword>
<dbReference type="RefSeq" id="WP_130346049.1">
    <property type="nucleotide sequence ID" value="NZ_SGWQ01000007.1"/>
</dbReference>